<dbReference type="SUPFAM" id="SSF52540">
    <property type="entry name" value="P-loop containing nucleoside triphosphate hydrolases"/>
    <property type="match status" value="1"/>
</dbReference>
<keyword evidence="4" id="KW-0067">ATP-binding</keyword>
<protein>
    <recommendedName>
        <fullName evidence="7">Helicase ATP-binding domain-containing protein</fullName>
    </recommendedName>
</protein>
<dbReference type="PANTHER" id="PTHR18934">
    <property type="entry name" value="ATP-DEPENDENT RNA HELICASE"/>
    <property type="match status" value="1"/>
</dbReference>
<sequence length="726" mass="82432">MNAAAIFDNVEAIKSHLHSRESLRPWGAEEVALCNIVQRQKSSVTILTGDTGTGKSTYIPAIISTQSWGCKTLLSHPNPLAIRATFRWMQSRRTDDSFAAGNMSNEVELEDGYDPKYFGIIDSKYPVHLTLISHSILSALITNDQQDGLGTLENYQVCFIDEVHIKSIELENLLLRIKGIIEKRDLQNKPIHFILSSSYMDTTILRDFFHVDDQHNLILNSDTLRPRSQISHNFAEEYSPQTRDIDLKSLLKRIVKEKAKQNCDVGILVFLPSSEVEVIHNEICHSIKAQEGDEEFEVMIMTRNSTPDQQDKILSKLGKVVFTTKDMMIGVTMSSIDTIIIGAPEYDARVYHSKVDQCVDTMIKLAQSEIEQQISALSNLSIKGSCHYLFTERCKQELRQFPPSELRNGDCLEYLLILAGIFPAKYPQRVTLDLITYPPLPIIAQQYQKLRELGLIDMRIVQYASEDVAGFCLTEKGHRTVKVPMLNGFSRILFGIVDYDCSPQTYKWYRGLASLLAHPDRPYAFKKPGRTISPKDLGFAGLSSMGGDITFELSVSYLNDEETLDVDIERRSNGVVDINPSIGLFIKNVKYSLYKHFKVMGSVIDETIRDPSDSFSSVDAAISLISVYQWQLCKLHKKPNGNIVANHVSSGLEFELDQSRTITDYSRFFEDNAHWIIFFNITEADDTYRINRFYHVFDLPAFLEKRGSSQAAFEGRLKFRFPPFGV</sequence>
<dbReference type="GO" id="GO:0003723">
    <property type="term" value="F:RNA binding"/>
    <property type="evidence" value="ECO:0007669"/>
    <property type="project" value="TreeGrafter"/>
</dbReference>
<keyword evidence="6" id="KW-1185">Reference proteome</keyword>
<evidence type="ECO:0000313" key="6">
    <source>
        <dbReference type="Proteomes" id="UP000297777"/>
    </source>
</evidence>
<evidence type="ECO:0008006" key="7">
    <source>
        <dbReference type="Google" id="ProtNLM"/>
    </source>
</evidence>
<dbReference type="GO" id="GO:0005524">
    <property type="term" value="F:ATP binding"/>
    <property type="evidence" value="ECO:0007669"/>
    <property type="project" value="UniProtKB-KW"/>
</dbReference>
<evidence type="ECO:0000256" key="1">
    <source>
        <dbReference type="ARBA" id="ARBA00022741"/>
    </source>
</evidence>
<evidence type="ECO:0000256" key="2">
    <source>
        <dbReference type="ARBA" id="ARBA00022801"/>
    </source>
</evidence>
<dbReference type="Proteomes" id="UP000297777">
    <property type="component" value="Unassembled WGS sequence"/>
</dbReference>
<evidence type="ECO:0000256" key="4">
    <source>
        <dbReference type="ARBA" id="ARBA00022840"/>
    </source>
</evidence>
<dbReference type="GO" id="GO:0016787">
    <property type="term" value="F:hydrolase activity"/>
    <property type="evidence" value="ECO:0007669"/>
    <property type="project" value="UniProtKB-KW"/>
</dbReference>
<dbReference type="Gene3D" id="3.40.50.300">
    <property type="entry name" value="P-loop containing nucleotide triphosphate hydrolases"/>
    <property type="match status" value="1"/>
</dbReference>
<organism evidence="5 6">
    <name type="scientific">Botrytis tulipae</name>
    <dbReference type="NCBI Taxonomy" id="87230"/>
    <lineage>
        <taxon>Eukaryota</taxon>
        <taxon>Fungi</taxon>
        <taxon>Dikarya</taxon>
        <taxon>Ascomycota</taxon>
        <taxon>Pezizomycotina</taxon>
        <taxon>Leotiomycetes</taxon>
        <taxon>Helotiales</taxon>
        <taxon>Sclerotiniaceae</taxon>
        <taxon>Botrytis</taxon>
    </lineage>
</organism>
<reference evidence="5 6" key="1">
    <citation type="submission" date="2017-12" db="EMBL/GenBank/DDBJ databases">
        <title>Comparative genomics of Botrytis spp.</title>
        <authorList>
            <person name="Valero-Jimenez C.A."/>
            <person name="Tapia P."/>
            <person name="Veloso J."/>
            <person name="Silva-Moreno E."/>
            <person name="Staats M."/>
            <person name="Valdes J.H."/>
            <person name="Van Kan J.A.L."/>
        </authorList>
    </citation>
    <scope>NUCLEOTIDE SEQUENCE [LARGE SCALE GENOMIC DNA]</scope>
    <source>
        <strain evidence="5 6">Bt9001</strain>
    </source>
</reference>
<name>A0A4Z1F1F9_9HELO</name>
<keyword evidence="1" id="KW-0547">Nucleotide-binding</keyword>
<evidence type="ECO:0000256" key="3">
    <source>
        <dbReference type="ARBA" id="ARBA00022806"/>
    </source>
</evidence>
<evidence type="ECO:0000313" key="5">
    <source>
        <dbReference type="EMBL" id="TGO17348.1"/>
    </source>
</evidence>
<dbReference type="AlphaFoldDB" id="A0A4Z1F1F9"/>
<accession>A0A4Z1F1F9</accession>
<dbReference type="PANTHER" id="PTHR18934:SF99">
    <property type="entry name" value="ATP-DEPENDENT RNA HELICASE DHX37-RELATED"/>
    <property type="match status" value="1"/>
</dbReference>
<gene>
    <name evidence="5" type="ORF">BTUL_0018g00150</name>
</gene>
<comment type="caution">
    <text evidence="5">The sequence shown here is derived from an EMBL/GenBank/DDBJ whole genome shotgun (WGS) entry which is preliminary data.</text>
</comment>
<dbReference type="InterPro" id="IPR027417">
    <property type="entry name" value="P-loop_NTPase"/>
</dbReference>
<dbReference type="EMBL" id="PQXH01000018">
    <property type="protein sequence ID" value="TGO17348.1"/>
    <property type="molecule type" value="Genomic_DNA"/>
</dbReference>
<dbReference type="GO" id="GO:0004386">
    <property type="term" value="F:helicase activity"/>
    <property type="evidence" value="ECO:0007669"/>
    <property type="project" value="UniProtKB-KW"/>
</dbReference>
<keyword evidence="2" id="KW-0378">Hydrolase</keyword>
<dbReference type="OrthoDB" id="3479220at2759"/>
<proteinExistence type="predicted"/>
<keyword evidence="3" id="KW-0347">Helicase</keyword>